<dbReference type="EMBL" id="KB742815">
    <property type="protein sequence ID" value="EOB03988.1"/>
    <property type="molecule type" value="Genomic_DNA"/>
</dbReference>
<keyword evidence="2" id="KW-1185">Reference proteome</keyword>
<accession>R0LUA5</accession>
<proteinExistence type="predicted"/>
<organism evidence="1 2">
    <name type="scientific">Anas platyrhynchos</name>
    <name type="common">Mallard</name>
    <name type="synonym">Anas boschas</name>
    <dbReference type="NCBI Taxonomy" id="8839"/>
    <lineage>
        <taxon>Eukaryota</taxon>
        <taxon>Metazoa</taxon>
        <taxon>Chordata</taxon>
        <taxon>Craniata</taxon>
        <taxon>Vertebrata</taxon>
        <taxon>Euteleostomi</taxon>
        <taxon>Archelosauria</taxon>
        <taxon>Archosauria</taxon>
        <taxon>Dinosauria</taxon>
        <taxon>Saurischia</taxon>
        <taxon>Theropoda</taxon>
        <taxon>Coelurosauria</taxon>
        <taxon>Aves</taxon>
        <taxon>Neognathae</taxon>
        <taxon>Galloanserae</taxon>
        <taxon>Anseriformes</taxon>
        <taxon>Anatidae</taxon>
        <taxon>Anatinae</taxon>
        <taxon>Anas</taxon>
    </lineage>
</organism>
<reference evidence="2" key="1">
    <citation type="journal article" date="2013" name="Nat. Genet.">
        <title>The duck genome and transcriptome provide insight into an avian influenza virus reservoir species.</title>
        <authorList>
            <person name="Huang Y."/>
            <person name="Li Y."/>
            <person name="Burt D.W."/>
            <person name="Chen H."/>
            <person name="Zhang Y."/>
            <person name="Qian W."/>
            <person name="Kim H."/>
            <person name="Gan S."/>
            <person name="Zhao Y."/>
            <person name="Li J."/>
            <person name="Yi K."/>
            <person name="Feng H."/>
            <person name="Zhu P."/>
            <person name="Li B."/>
            <person name="Liu Q."/>
            <person name="Fairley S."/>
            <person name="Magor K.E."/>
            <person name="Du Z."/>
            <person name="Hu X."/>
            <person name="Goodman L."/>
            <person name="Tafer H."/>
            <person name="Vignal A."/>
            <person name="Lee T."/>
            <person name="Kim K.W."/>
            <person name="Sheng Z."/>
            <person name="An Y."/>
            <person name="Searle S."/>
            <person name="Herrero J."/>
            <person name="Groenen M.A."/>
            <person name="Crooijmans R.P."/>
            <person name="Faraut T."/>
            <person name="Cai Q."/>
            <person name="Webster R.G."/>
            <person name="Aldridge J.R."/>
            <person name="Warren W.C."/>
            <person name="Bartschat S."/>
            <person name="Kehr S."/>
            <person name="Marz M."/>
            <person name="Stadler P.F."/>
            <person name="Smith J."/>
            <person name="Kraus R.H."/>
            <person name="Zhao Y."/>
            <person name="Ren L."/>
            <person name="Fei J."/>
            <person name="Morisson M."/>
            <person name="Kaiser P."/>
            <person name="Griffin D.K."/>
            <person name="Rao M."/>
            <person name="Pitel F."/>
            <person name="Wang J."/>
            <person name="Li N."/>
        </authorList>
    </citation>
    <scope>NUCLEOTIDE SEQUENCE [LARGE SCALE GENOMIC DNA]</scope>
</reference>
<evidence type="ECO:0000313" key="2">
    <source>
        <dbReference type="Proteomes" id="UP000296049"/>
    </source>
</evidence>
<name>R0LUA5_ANAPL</name>
<protein>
    <submittedName>
        <fullName evidence="1">Uncharacterized protein</fullName>
    </submittedName>
</protein>
<evidence type="ECO:0000313" key="1">
    <source>
        <dbReference type="EMBL" id="EOB03988.1"/>
    </source>
</evidence>
<sequence length="148" mass="16608">MKAAESIAMKEGKLICSGAVRALGLVAQAFFFTEFRFQESKNSSAKLKLKEQYGAVFKMLMLRTMSSSYIFSCTDSSFDISLTLPSGVAKLRPTWSPWVPYTELPVHLSAHEGAKEVAGELQDLVWFSYHPRYKLSRFSVLVNVRLAT</sequence>
<gene>
    <name evidence="1" type="ORF">Anapl_07360</name>
</gene>
<dbReference type="Proteomes" id="UP000296049">
    <property type="component" value="Unassembled WGS sequence"/>
</dbReference>
<dbReference type="AlphaFoldDB" id="R0LUA5"/>